<dbReference type="Pfam" id="PF01546">
    <property type="entry name" value="Peptidase_M20"/>
    <property type="match status" value="1"/>
</dbReference>
<keyword evidence="4" id="KW-1185">Reference proteome</keyword>
<feature type="domain" description="Peptidase M20 dimerisation" evidence="2">
    <location>
        <begin position="205"/>
        <end position="301"/>
    </location>
</feature>
<evidence type="ECO:0000256" key="1">
    <source>
        <dbReference type="PIRSR" id="PIRSR005962-1"/>
    </source>
</evidence>
<dbReference type="Gene3D" id="3.30.70.360">
    <property type="match status" value="1"/>
</dbReference>
<dbReference type="Gene3D" id="3.40.630.10">
    <property type="entry name" value="Zn peptidases"/>
    <property type="match status" value="1"/>
</dbReference>
<gene>
    <name evidence="3" type="ORF">SAMN04515671_2726</name>
</gene>
<keyword evidence="1" id="KW-0479">Metal-binding</keyword>
<dbReference type="Proteomes" id="UP000198741">
    <property type="component" value="Chromosome I"/>
</dbReference>
<evidence type="ECO:0000313" key="3">
    <source>
        <dbReference type="EMBL" id="SDP02957.1"/>
    </source>
</evidence>
<dbReference type="InterPro" id="IPR011650">
    <property type="entry name" value="Peptidase_M20_dimer"/>
</dbReference>
<keyword evidence="3" id="KW-0378">Hydrolase</keyword>
<dbReference type="EMBL" id="LT629710">
    <property type="protein sequence ID" value="SDP02957.1"/>
    <property type="molecule type" value="Genomic_DNA"/>
</dbReference>
<dbReference type="AlphaFoldDB" id="A0A1H0PCW3"/>
<feature type="binding site" evidence="1">
    <location>
        <position position="121"/>
    </location>
    <ligand>
        <name>Mn(2+)</name>
        <dbReference type="ChEBI" id="CHEBI:29035"/>
        <label>2</label>
    </ligand>
</feature>
<feature type="binding site" evidence="1">
    <location>
        <position position="379"/>
    </location>
    <ligand>
        <name>Mn(2+)</name>
        <dbReference type="ChEBI" id="CHEBI:29035"/>
        <label>2</label>
    </ligand>
</feature>
<dbReference type="GO" id="GO:0046872">
    <property type="term" value="F:metal ion binding"/>
    <property type="evidence" value="ECO:0007669"/>
    <property type="project" value="UniProtKB-KW"/>
</dbReference>
<dbReference type="PIRSF" id="PIRSF005962">
    <property type="entry name" value="Pept_M20D_amidohydro"/>
    <property type="match status" value="1"/>
</dbReference>
<feature type="binding site" evidence="1">
    <location>
        <position position="181"/>
    </location>
    <ligand>
        <name>Mn(2+)</name>
        <dbReference type="ChEBI" id="CHEBI:29035"/>
        <label>2</label>
    </ligand>
</feature>
<dbReference type="PANTHER" id="PTHR11014">
    <property type="entry name" value="PEPTIDASE M20 FAMILY MEMBER"/>
    <property type="match status" value="1"/>
</dbReference>
<dbReference type="InterPro" id="IPR002933">
    <property type="entry name" value="Peptidase_M20"/>
</dbReference>
<reference evidence="3 4" key="1">
    <citation type="submission" date="2016-10" db="EMBL/GenBank/DDBJ databases">
        <authorList>
            <person name="de Groot N.N."/>
        </authorList>
    </citation>
    <scope>NUCLEOTIDE SEQUENCE [LARGE SCALE GENOMIC DNA]</scope>
    <source>
        <strain evidence="4">P4-7,KCTC 19426,CECT 7604</strain>
    </source>
</reference>
<dbReference type="Pfam" id="PF07687">
    <property type="entry name" value="M20_dimer"/>
    <property type="match status" value="1"/>
</dbReference>
<comment type="cofactor">
    <cofactor evidence="1">
        <name>Mn(2+)</name>
        <dbReference type="ChEBI" id="CHEBI:29035"/>
    </cofactor>
    <text evidence="1">The Mn(2+) ion enhances activity.</text>
</comment>
<proteinExistence type="predicted"/>
<sequence>MTSSGATAQLQVPDDLGSGRGPDFLEAYLARSLGELVVMRRDIHAHPELARTESATTALILRTLRAAGITGRPLPGGTGVVAELGRGDRVIALRADIDALPLRETSGLPFTSTVPGVCHACGHDIHTTALIGAAQALATADNLPGRVRLIFQPAEEVMPGGSHDVIASGALNGVEQIFSIHCDPRLEVGRVGLRIGPITSTSDVVEIELTGPGGHTARPHLTADLIYALGVVITGLPALLTRRMNPRSVPVMVWGNVHSGVAANAIPETGVLRGTLRLMDRAGWDQAEGLVRELIADLLAPTKAGFVLNYLRGVPPVDNDPDCTEILRLAVGGAAGLEHTAVAEQSTGAEDFAIYLDHVPGALARVGVWDGVSPQVDLHSGAFRADERALPVAVRLLVHTALEALDAPRP</sequence>
<feature type="binding site" evidence="1">
    <location>
        <position position="123"/>
    </location>
    <ligand>
        <name>Mn(2+)</name>
        <dbReference type="ChEBI" id="CHEBI:29035"/>
        <label>2</label>
    </ligand>
</feature>
<evidence type="ECO:0000259" key="2">
    <source>
        <dbReference type="Pfam" id="PF07687"/>
    </source>
</evidence>
<evidence type="ECO:0000313" key="4">
    <source>
        <dbReference type="Proteomes" id="UP000198741"/>
    </source>
</evidence>
<keyword evidence="1" id="KW-0464">Manganese</keyword>
<dbReference type="STRING" id="1090615.SAMN04515671_2726"/>
<dbReference type="OrthoDB" id="9777385at2"/>
<organism evidence="3 4">
    <name type="scientific">Nakamurella panacisegetis</name>
    <dbReference type="NCBI Taxonomy" id="1090615"/>
    <lineage>
        <taxon>Bacteria</taxon>
        <taxon>Bacillati</taxon>
        <taxon>Actinomycetota</taxon>
        <taxon>Actinomycetes</taxon>
        <taxon>Nakamurellales</taxon>
        <taxon>Nakamurellaceae</taxon>
        <taxon>Nakamurella</taxon>
    </lineage>
</organism>
<feature type="binding site" evidence="1">
    <location>
        <position position="156"/>
    </location>
    <ligand>
        <name>Mn(2+)</name>
        <dbReference type="ChEBI" id="CHEBI:29035"/>
        <label>2</label>
    </ligand>
</feature>
<dbReference type="NCBIfam" id="TIGR01891">
    <property type="entry name" value="amidohydrolases"/>
    <property type="match status" value="1"/>
</dbReference>
<name>A0A1H0PCW3_9ACTN</name>
<dbReference type="InterPro" id="IPR017439">
    <property type="entry name" value="Amidohydrolase"/>
</dbReference>
<dbReference type="RefSeq" id="WP_090476654.1">
    <property type="nucleotide sequence ID" value="NZ_LT629710.1"/>
</dbReference>
<dbReference type="SUPFAM" id="SSF55031">
    <property type="entry name" value="Bacterial exopeptidase dimerisation domain"/>
    <property type="match status" value="1"/>
</dbReference>
<protein>
    <submittedName>
        <fullName evidence="3">Amidohydrolase</fullName>
    </submittedName>
</protein>
<dbReference type="GO" id="GO:0016787">
    <property type="term" value="F:hydrolase activity"/>
    <property type="evidence" value="ECO:0007669"/>
    <property type="project" value="UniProtKB-KW"/>
</dbReference>
<dbReference type="InterPro" id="IPR036264">
    <property type="entry name" value="Bact_exopeptidase_dim_dom"/>
</dbReference>
<dbReference type="SUPFAM" id="SSF53187">
    <property type="entry name" value="Zn-dependent exopeptidases"/>
    <property type="match status" value="1"/>
</dbReference>
<dbReference type="PANTHER" id="PTHR11014:SF63">
    <property type="entry name" value="METALLOPEPTIDASE, PUTATIVE (AFU_ORTHOLOGUE AFUA_6G09600)-RELATED"/>
    <property type="match status" value="1"/>
</dbReference>
<accession>A0A1H0PCW3</accession>